<dbReference type="PhylomeDB" id="Q9XVB4"/>
<gene>
    <name evidence="6" type="ORF">CELE_F01D5.3</name>
    <name evidence="6 8" type="ORF">F01D5.3</name>
</gene>
<dbReference type="OrthoDB" id="5826739at2759"/>
<dbReference type="PANTHER" id="PTHR21724:SF99">
    <property type="entry name" value="SHKT DOMAIN-CONTAINING PROTEIN"/>
    <property type="match status" value="1"/>
</dbReference>
<dbReference type="OMA" id="TTDCQDY"/>
<evidence type="ECO:0000259" key="5">
    <source>
        <dbReference type="PROSITE" id="PS51670"/>
    </source>
</evidence>
<evidence type="ECO:0000313" key="6">
    <source>
        <dbReference type="EMBL" id="CAB04036.1"/>
    </source>
</evidence>
<dbReference type="SMR" id="Q9XVB4"/>
<name>Q9XVB4_CAEEL</name>
<dbReference type="Pfam" id="PF01549">
    <property type="entry name" value="ShK"/>
    <property type="match status" value="2"/>
</dbReference>
<dbReference type="RefSeq" id="NP_496934.1">
    <property type="nucleotide sequence ID" value="NM_064533.3"/>
</dbReference>
<dbReference type="PeptideAtlas" id="Q9XVB4"/>
<evidence type="ECO:0000313" key="7">
    <source>
        <dbReference type="Proteomes" id="UP000001940"/>
    </source>
</evidence>
<dbReference type="KEGG" id="cel:CELE_F01D5.3"/>
<evidence type="ECO:0000256" key="3">
    <source>
        <dbReference type="PROSITE-ProRule" id="PRU01005"/>
    </source>
</evidence>
<dbReference type="InParanoid" id="Q9XVB4"/>
<dbReference type="EMBL" id="BX284602">
    <property type="protein sequence ID" value="CAB04036.1"/>
    <property type="molecule type" value="Genomic_DNA"/>
</dbReference>
<dbReference type="PaxDb" id="6239-F01D5.3"/>
<dbReference type="AlphaFoldDB" id="Q9XVB4"/>
<feature type="domain" description="ShKT" evidence="5">
    <location>
        <begin position="24"/>
        <end position="59"/>
    </location>
</feature>
<dbReference type="Proteomes" id="UP000001940">
    <property type="component" value="Chromosome II"/>
</dbReference>
<keyword evidence="7" id="KW-1185">Reference proteome</keyword>
<dbReference type="PANTHER" id="PTHR21724">
    <property type="entry name" value="SHKT DOMAIN-CONTAINING PROTEIN"/>
    <property type="match status" value="1"/>
</dbReference>
<dbReference type="eggNOG" id="ENOG502SG1P">
    <property type="taxonomic scope" value="Eukaryota"/>
</dbReference>
<keyword evidence="1 4" id="KW-0732">Signal</keyword>
<evidence type="ECO:0000256" key="2">
    <source>
        <dbReference type="ARBA" id="ARBA00023157"/>
    </source>
</evidence>
<dbReference type="InterPro" id="IPR003582">
    <property type="entry name" value="ShKT_dom"/>
</dbReference>
<proteinExistence type="predicted"/>
<dbReference type="FunFam" id="1.10.10.1940:FF:000002">
    <property type="entry name" value="PHAryngeal gland Toxin-related"/>
    <property type="match status" value="1"/>
</dbReference>
<dbReference type="UCSC" id="F01D5.3">
    <property type="organism name" value="c. elegans"/>
</dbReference>
<dbReference type="STRING" id="6239.F01D5.3.1"/>
<evidence type="ECO:0000256" key="4">
    <source>
        <dbReference type="SAM" id="SignalP"/>
    </source>
</evidence>
<dbReference type="GO" id="GO:0045087">
    <property type="term" value="P:innate immune response"/>
    <property type="evidence" value="ECO:0007007"/>
    <property type="project" value="WormBase"/>
</dbReference>
<sequence length="132" mass="14425">MLLQSSILLLSVSLAACQISTAPCQDDPYTDCRDYAALCNNPMYKNFLDVFCPKTCGLCSDSTTLVPPTGSSNCVDTNVHCKSWVKQGYCTSCFVDCAERIQNCAKSCGFCNPGACINCQQREKFANNIFIN</sequence>
<organism evidence="6 7">
    <name type="scientific">Caenorhabditis elegans</name>
    <dbReference type="NCBI Taxonomy" id="6239"/>
    <lineage>
        <taxon>Eukaryota</taxon>
        <taxon>Metazoa</taxon>
        <taxon>Ecdysozoa</taxon>
        <taxon>Nematoda</taxon>
        <taxon>Chromadorea</taxon>
        <taxon>Rhabditida</taxon>
        <taxon>Rhabditina</taxon>
        <taxon>Rhabditomorpha</taxon>
        <taxon>Rhabditoidea</taxon>
        <taxon>Rhabditidae</taxon>
        <taxon>Peloderinae</taxon>
        <taxon>Caenorhabditis</taxon>
    </lineage>
</organism>
<protein>
    <submittedName>
        <fullName evidence="6">ShKT domain-containing protein</fullName>
    </submittedName>
</protein>
<reference evidence="6 7" key="1">
    <citation type="journal article" date="1998" name="Science">
        <title>Genome sequence of the nematode C. elegans: a platform for investigating biology.</title>
        <authorList>
            <consortium name="The C. elegans sequencing consortium"/>
            <person name="Sulson J.E."/>
            <person name="Waterston R."/>
        </authorList>
    </citation>
    <scope>NUCLEOTIDE SEQUENCE [LARGE SCALE GENOMIC DNA]</scope>
    <source>
        <strain evidence="6 7">Bristol N2</strain>
    </source>
</reference>
<dbReference type="Gene3D" id="1.10.10.1940">
    <property type="match status" value="2"/>
</dbReference>
<dbReference type="SMART" id="SM00254">
    <property type="entry name" value="ShKT"/>
    <property type="match status" value="2"/>
</dbReference>
<dbReference type="Bgee" id="WBGene00008494">
    <property type="expression patterns" value="Expressed in adult organism and 2 other cell types or tissues"/>
</dbReference>
<evidence type="ECO:0000256" key="1">
    <source>
        <dbReference type="ARBA" id="ARBA00022729"/>
    </source>
</evidence>
<dbReference type="HOGENOM" id="CLU_129473_2_0_1"/>
<accession>Q9XVB4</accession>
<feature type="chain" id="PRO_5004336760" evidence="4">
    <location>
        <begin position="18"/>
        <end position="132"/>
    </location>
</feature>
<dbReference type="AGR" id="WB:WBGene00008494"/>
<feature type="signal peptide" evidence="4">
    <location>
        <begin position="1"/>
        <end position="17"/>
    </location>
</feature>
<dbReference type="CTD" id="184057"/>
<dbReference type="GeneID" id="184057"/>
<feature type="domain" description="ShKT" evidence="5">
    <location>
        <begin position="74"/>
        <end position="111"/>
    </location>
</feature>
<keyword evidence="2" id="KW-1015">Disulfide bond</keyword>
<dbReference type="PIR" id="T20463">
    <property type="entry name" value="T20463"/>
</dbReference>
<evidence type="ECO:0000313" key="8">
    <source>
        <dbReference type="WormBase" id="F01D5.3"/>
    </source>
</evidence>
<dbReference type="PROSITE" id="PS51670">
    <property type="entry name" value="SHKT"/>
    <property type="match status" value="2"/>
</dbReference>
<dbReference type="FunCoup" id="Q9XVB4">
    <property type="interactions" value="3"/>
</dbReference>
<comment type="caution">
    <text evidence="3">Lacks conserved residue(s) required for the propagation of feature annotation.</text>
</comment>
<dbReference type="WormBase" id="F01D5.3">
    <property type="protein sequence ID" value="CE18561"/>
    <property type="gene ID" value="WBGene00008494"/>
</dbReference>